<proteinExistence type="predicted"/>
<organism evidence="2 3">
    <name type="scientific">Haematococcus lacustris</name>
    <name type="common">Green alga</name>
    <name type="synonym">Haematococcus pluvialis</name>
    <dbReference type="NCBI Taxonomy" id="44745"/>
    <lineage>
        <taxon>Eukaryota</taxon>
        <taxon>Viridiplantae</taxon>
        <taxon>Chlorophyta</taxon>
        <taxon>core chlorophytes</taxon>
        <taxon>Chlorophyceae</taxon>
        <taxon>CS clade</taxon>
        <taxon>Chlamydomonadales</taxon>
        <taxon>Haematococcaceae</taxon>
        <taxon>Haematococcus</taxon>
    </lineage>
</organism>
<sequence length="132" mass="14786">MQSSGRWCCPCLIRMTAAWCPCIMHTHTHTECSPKEALVFALDAQLKLLHLPWPPGLLELPAWQAVYVKGRSNDELLLSWQDIIDPDTSDSVPDSPIGSLLRRVKARPSKAAFQAALAAINRLQLRSVLHHR</sequence>
<reference evidence="2 3" key="1">
    <citation type="submission" date="2020-02" db="EMBL/GenBank/DDBJ databases">
        <title>Draft genome sequence of Haematococcus lacustris strain NIES-144.</title>
        <authorList>
            <person name="Morimoto D."/>
            <person name="Nakagawa S."/>
            <person name="Yoshida T."/>
            <person name="Sawayama S."/>
        </authorList>
    </citation>
    <scope>NUCLEOTIDE SEQUENCE [LARGE SCALE GENOMIC DNA]</scope>
    <source>
        <strain evidence="2 3">NIES-144</strain>
    </source>
</reference>
<accession>A0A699ZQX3</accession>
<dbReference type="Proteomes" id="UP000485058">
    <property type="component" value="Unassembled WGS sequence"/>
</dbReference>
<name>A0A699ZQX3_HAELA</name>
<gene>
    <name evidence="2" type="ORF">HaLaN_19476</name>
</gene>
<feature type="chain" id="PRO_5025431660" evidence="1">
    <location>
        <begin position="19"/>
        <end position="132"/>
    </location>
</feature>
<dbReference type="EMBL" id="BLLF01001961">
    <property type="protein sequence ID" value="GFH22069.1"/>
    <property type="molecule type" value="Genomic_DNA"/>
</dbReference>
<dbReference type="AlphaFoldDB" id="A0A699ZQX3"/>
<keyword evidence="3" id="KW-1185">Reference proteome</keyword>
<comment type="caution">
    <text evidence="2">The sequence shown here is derived from an EMBL/GenBank/DDBJ whole genome shotgun (WGS) entry which is preliminary data.</text>
</comment>
<evidence type="ECO:0000313" key="2">
    <source>
        <dbReference type="EMBL" id="GFH22069.1"/>
    </source>
</evidence>
<protein>
    <submittedName>
        <fullName evidence="2">Uncharacterized protein</fullName>
    </submittedName>
</protein>
<feature type="signal peptide" evidence="1">
    <location>
        <begin position="1"/>
        <end position="18"/>
    </location>
</feature>
<keyword evidence="1" id="KW-0732">Signal</keyword>
<evidence type="ECO:0000313" key="3">
    <source>
        <dbReference type="Proteomes" id="UP000485058"/>
    </source>
</evidence>
<evidence type="ECO:0000256" key="1">
    <source>
        <dbReference type="SAM" id="SignalP"/>
    </source>
</evidence>